<dbReference type="InterPro" id="IPR050300">
    <property type="entry name" value="GDXG_lipolytic_enzyme"/>
</dbReference>
<dbReference type="OrthoDB" id="1662883at2759"/>
<name>A0A9P6C9C7_9AGAR</name>
<comment type="similarity">
    <text evidence="1">Belongs to the 'GDXG' lipolytic enzyme family.</text>
</comment>
<dbReference type="GO" id="GO:0016787">
    <property type="term" value="F:hydrolase activity"/>
    <property type="evidence" value="ECO:0007669"/>
    <property type="project" value="UniProtKB-KW"/>
</dbReference>
<dbReference type="AlphaFoldDB" id="A0A9P6C9C7"/>
<keyword evidence="2" id="KW-0378">Hydrolase</keyword>
<dbReference type="PANTHER" id="PTHR48081:SF5">
    <property type="entry name" value="ALPHA_BETA HYDROLASE FOLD-3 DOMAIN-CONTAINING PROTEIN"/>
    <property type="match status" value="1"/>
</dbReference>
<gene>
    <name evidence="5" type="ORF">P691DRAFT_720517</name>
</gene>
<feature type="compositionally biased region" description="Basic residues" evidence="3">
    <location>
        <begin position="598"/>
        <end position="607"/>
    </location>
</feature>
<evidence type="ECO:0000256" key="1">
    <source>
        <dbReference type="ARBA" id="ARBA00010515"/>
    </source>
</evidence>
<dbReference type="Pfam" id="PF07859">
    <property type="entry name" value="Abhydrolase_3"/>
    <property type="match status" value="1"/>
</dbReference>
<dbReference type="PROSITE" id="PS01173">
    <property type="entry name" value="LIPASE_GDXG_HIS"/>
    <property type="match status" value="1"/>
</dbReference>
<dbReference type="EMBL" id="MU151065">
    <property type="protein sequence ID" value="KAF9453039.1"/>
    <property type="molecule type" value="Genomic_DNA"/>
</dbReference>
<organism evidence="5 6">
    <name type="scientific">Macrolepiota fuliginosa MF-IS2</name>
    <dbReference type="NCBI Taxonomy" id="1400762"/>
    <lineage>
        <taxon>Eukaryota</taxon>
        <taxon>Fungi</taxon>
        <taxon>Dikarya</taxon>
        <taxon>Basidiomycota</taxon>
        <taxon>Agaricomycotina</taxon>
        <taxon>Agaricomycetes</taxon>
        <taxon>Agaricomycetidae</taxon>
        <taxon>Agaricales</taxon>
        <taxon>Agaricineae</taxon>
        <taxon>Agaricaceae</taxon>
        <taxon>Macrolepiota</taxon>
    </lineage>
</organism>
<dbReference type="PANTHER" id="PTHR48081">
    <property type="entry name" value="AB HYDROLASE SUPERFAMILY PROTEIN C4A8.06C"/>
    <property type="match status" value="1"/>
</dbReference>
<dbReference type="Gene3D" id="3.40.50.1820">
    <property type="entry name" value="alpha/beta hydrolase"/>
    <property type="match status" value="2"/>
</dbReference>
<dbReference type="Proteomes" id="UP000807342">
    <property type="component" value="Unassembled WGS sequence"/>
</dbReference>
<feature type="region of interest" description="Disordered" evidence="3">
    <location>
        <begin position="322"/>
        <end position="418"/>
    </location>
</feature>
<evidence type="ECO:0000256" key="2">
    <source>
        <dbReference type="ARBA" id="ARBA00022801"/>
    </source>
</evidence>
<feature type="region of interest" description="Disordered" evidence="3">
    <location>
        <begin position="765"/>
        <end position="814"/>
    </location>
</feature>
<evidence type="ECO:0000259" key="4">
    <source>
        <dbReference type="Pfam" id="PF07859"/>
    </source>
</evidence>
<reference evidence="5" key="1">
    <citation type="submission" date="2020-11" db="EMBL/GenBank/DDBJ databases">
        <authorList>
            <consortium name="DOE Joint Genome Institute"/>
            <person name="Ahrendt S."/>
            <person name="Riley R."/>
            <person name="Andreopoulos W."/>
            <person name="Labutti K."/>
            <person name="Pangilinan J."/>
            <person name="Ruiz-Duenas F.J."/>
            <person name="Barrasa J.M."/>
            <person name="Sanchez-Garcia M."/>
            <person name="Camarero S."/>
            <person name="Miyauchi S."/>
            <person name="Serrano A."/>
            <person name="Linde D."/>
            <person name="Babiker R."/>
            <person name="Drula E."/>
            <person name="Ayuso-Fernandez I."/>
            <person name="Pacheco R."/>
            <person name="Padilla G."/>
            <person name="Ferreira P."/>
            <person name="Barriuso J."/>
            <person name="Kellner H."/>
            <person name="Castanera R."/>
            <person name="Alfaro M."/>
            <person name="Ramirez L."/>
            <person name="Pisabarro A.G."/>
            <person name="Kuo A."/>
            <person name="Tritt A."/>
            <person name="Lipzen A."/>
            <person name="He G."/>
            <person name="Yan M."/>
            <person name="Ng V."/>
            <person name="Cullen D."/>
            <person name="Martin F."/>
            <person name="Rosso M.-N."/>
            <person name="Henrissat B."/>
            <person name="Hibbett D."/>
            <person name="Martinez A.T."/>
            <person name="Grigoriev I.V."/>
        </authorList>
    </citation>
    <scope>NUCLEOTIDE SEQUENCE</scope>
    <source>
        <strain evidence="5">MF-IS2</strain>
    </source>
</reference>
<sequence>MPVTTTSVALHITPVILKTFFTHGKRKAQRLKERNEEESPLDDILYDQAFHIVKSFIRMGTHNTVESLQGFTNTHVPSPYWAAVAPVLIPLSSCNEAADVLIEWFGPEELKQVVGGEKWWQVRGLDGLEAEWVTQRKYLDQPKKHANEGGQKLSDREETISRMDDLDSVMLYIHGGGYYWGSINTHRYQVLRHTRKFHGRAFTVNYRKAPQYPWPCAIQDVLAACKYPTDMYLTNPPEGALHKPIAHHKITLVGDSAGGGLCLALMTILRDLSRPLPVGAVLISPWVDLTYSFPSILENTATDIIPEYGFIHKPSTLWPIDIFPPEGGRISRTGSNPPPSPGGEAEPQRHSKASATGKDKHRLVQPLETQEGMLSQGHRSPPNVAGTPFESVQNSLPSTAPAAGPPLTPLPGSPQRTSVCELEPPKILLQDSGAVPLEFRSQIQLYATTEQLTHPLVSPAFQGSLGNLPPLYIIAGDGELLRDEIMYLAHRAAYPQVYPTREGILHYARRQRENAVKFTNGTKVHLQVFDGMCHVPTVFTFASNVKCAYRSIGEFIKHVTRHTTEELARNPFPDFPGQTPMSDPLKPCSEDTGLGNLKRNHHKKRTSKERVDEAMLETGRNQTEPCPNSSDARTSLTLLNDPNAEDLHPHEVQLHCHESSCVNAGQVSTPEAIQMIRERVNLHGQPRPMEPAEDIPALKLEAREHGILKEAPAMMWKKVQDDWDRRYKRTAVSALKKRCKLQAKAEQILQNAYDQGFIHPSQAATHDEVQPEGSTTTGDSTRQTPIGEIQKDRRWGPLDLDDETPPPSAIAKRRDTPEALALLKKHIYFTAPITHQSIPRTPYREPVCIPSPHHNESNRPPRQSVSEQQKRAHVFPVHKLCLWGKLVMQFGRKSAKAGNEGESVGDESRT</sequence>
<feature type="region of interest" description="Disordered" evidence="3">
    <location>
        <begin position="591"/>
        <end position="613"/>
    </location>
</feature>
<evidence type="ECO:0000313" key="6">
    <source>
        <dbReference type="Proteomes" id="UP000807342"/>
    </source>
</evidence>
<evidence type="ECO:0000313" key="5">
    <source>
        <dbReference type="EMBL" id="KAF9453039.1"/>
    </source>
</evidence>
<feature type="domain" description="Alpha/beta hydrolase fold-3" evidence="4">
    <location>
        <begin position="170"/>
        <end position="297"/>
    </location>
</feature>
<evidence type="ECO:0000256" key="3">
    <source>
        <dbReference type="SAM" id="MobiDB-lite"/>
    </source>
</evidence>
<protein>
    <submittedName>
        <fullName evidence="5">Alpha/beta-hydrolase</fullName>
    </submittedName>
</protein>
<feature type="region of interest" description="Disordered" evidence="3">
    <location>
        <begin position="849"/>
        <end position="871"/>
    </location>
</feature>
<dbReference type="SUPFAM" id="SSF53474">
    <property type="entry name" value="alpha/beta-Hydrolases"/>
    <property type="match status" value="1"/>
</dbReference>
<dbReference type="InterPro" id="IPR029058">
    <property type="entry name" value="AB_hydrolase_fold"/>
</dbReference>
<dbReference type="InterPro" id="IPR002168">
    <property type="entry name" value="Lipase_GDXG_HIS_AS"/>
</dbReference>
<keyword evidence="6" id="KW-1185">Reference proteome</keyword>
<accession>A0A9P6C9C7</accession>
<proteinExistence type="inferred from homology"/>
<comment type="caution">
    <text evidence="5">The sequence shown here is derived from an EMBL/GenBank/DDBJ whole genome shotgun (WGS) entry which is preliminary data.</text>
</comment>
<feature type="compositionally biased region" description="Polar residues" evidence="3">
    <location>
        <begin position="772"/>
        <end position="784"/>
    </location>
</feature>
<feature type="compositionally biased region" description="Pro residues" evidence="3">
    <location>
        <begin position="403"/>
        <end position="412"/>
    </location>
</feature>
<dbReference type="InterPro" id="IPR013094">
    <property type="entry name" value="AB_hydrolase_3"/>
</dbReference>